<dbReference type="PANTHER" id="PTHR31088:SF6">
    <property type="entry name" value="PHAGE SHOCK PROTEIN A"/>
    <property type="match status" value="1"/>
</dbReference>
<evidence type="ECO:0000256" key="2">
    <source>
        <dbReference type="SAM" id="Coils"/>
    </source>
</evidence>
<proteinExistence type="inferred from homology"/>
<feature type="coiled-coil region" evidence="2">
    <location>
        <begin position="48"/>
        <end position="136"/>
    </location>
</feature>
<protein>
    <submittedName>
        <fullName evidence="3">Uncharacterized protein</fullName>
    </submittedName>
</protein>
<gene>
    <name evidence="3" type="ORF">BLM47_11505</name>
</gene>
<dbReference type="AlphaFoldDB" id="A0A2A6DX70"/>
<evidence type="ECO:0000256" key="1">
    <source>
        <dbReference type="ARBA" id="ARBA00043985"/>
    </source>
</evidence>
<dbReference type="PANTHER" id="PTHR31088">
    <property type="entry name" value="MEMBRANE-ASSOCIATED PROTEIN VIPP1, CHLOROPLASTIC"/>
    <property type="match status" value="1"/>
</dbReference>
<dbReference type="Proteomes" id="UP000243688">
    <property type="component" value="Unassembled WGS sequence"/>
</dbReference>
<reference evidence="3 4" key="1">
    <citation type="submission" date="2016-12" db="EMBL/GenBank/DDBJ databases">
        <title>Candidatus Reconcilibacillus cellulovorans genome.</title>
        <authorList>
            <person name="Kolinko S."/>
            <person name="Wu Y.-W."/>
            <person name="Tachea F."/>
            <person name="Denzel E."/>
            <person name="Hiras J."/>
            <person name="Baecker N."/>
            <person name="Chan L.J."/>
            <person name="Eichorst S.A."/>
            <person name="Frey D."/>
            <person name="Adams P.D."/>
            <person name="Pray T."/>
            <person name="Tanjore D."/>
            <person name="Petzold C.J."/>
            <person name="Gladden J.M."/>
            <person name="Simmons B.A."/>
            <person name="Singer S.W."/>
        </authorList>
    </citation>
    <scope>NUCLEOTIDE SEQUENCE [LARGE SCALE GENOMIC DNA]</scope>
    <source>
        <strain evidence="3">JTherm</strain>
    </source>
</reference>
<dbReference type="Pfam" id="PF04012">
    <property type="entry name" value="PspA_IM30"/>
    <property type="match status" value="1"/>
</dbReference>
<organism evidence="3 4">
    <name type="scientific">Candidatus Reconcilbacillus cellulovorans</name>
    <dbReference type="NCBI Taxonomy" id="1906605"/>
    <lineage>
        <taxon>Bacteria</taxon>
        <taxon>Bacillati</taxon>
        <taxon>Bacillota</taxon>
        <taxon>Bacilli</taxon>
        <taxon>Bacillales</taxon>
        <taxon>Paenibacillaceae</taxon>
        <taxon>Candidatus Reconcilbacillus</taxon>
    </lineage>
</organism>
<evidence type="ECO:0000313" key="3">
    <source>
        <dbReference type="EMBL" id="PDO09658.1"/>
    </source>
</evidence>
<sequence length="198" mass="23467">MSIMRRIRDLTAAYSCEWPSGDGRDPVREIDAALADCCRRIAESEQLYRQIRLHLSELLARAREAEEAAGRRAKQAELALRAEEEDLARLAVRDKIRHEEDAARYRRLYEECAAAAAELKVRLDEWREEYAALLSRRDYVLARLETYRLRRRLSERPLGGRIVYSDVLERLEERLRELERETEALREVRRLTERVDRL</sequence>
<dbReference type="EMBL" id="MOXJ01000032">
    <property type="protein sequence ID" value="PDO09658.1"/>
    <property type="molecule type" value="Genomic_DNA"/>
</dbReference>
<accession>A0A2A6DX70</accession>
<keyword evidence="2" id="KW-0175">Coiled coil</keyword>
<name>A0A2A6DX70_9BACL</name>
<dbReference type="InterPro" id="IPR007157">
    <property type="entry name" value="PspA_VIPP1"/>
</dbReference>
<comment type="caution">
    <text evidence="3">The sequence shown here is derived from an EMBL/GenBank/DDBJ whole genome shotgun (WGS) entry which is preliminary data.</text>
</comment>
<feature type="coiled-coil region" evidence="2">
    <location>
        <begin position="161"/>
        <end position="195"/>
    </location>
</feature>
<evidence type="ECO:0000313" key="4">
    <source>
        <dbReference type="Proteomes" id="UP000243688"/>
    </source>
</evidence>
<comment type="similarity">
    <text evidence="1">Belongs to the PspA/Vipp/IM30 family.</text>
</comment>